<dbReference type="EMBL" id="QXHD01000004">
    <property type="protein sequence ID" value="NEZ58633.1"/>
    <property type="molecule type" value="Genomic_DNA"/>
</dbReference>
<dbReference type="Proteomes" id="UP000481033">
    <property type="component" value="Unassembled WGS sequence"/>
</dbReference>
<accession>A0A6M0RS33</accession>
<evidence type="ECO:0000313" key="1">
    <source>
        <dbReference type="EMBL" id="NEZ58633.1"/>
    </source>
</evidence>
<comment type="caution">
    <text evidence="1">The sequence shown here is derived from an EMBL/GenBank/DDBJ whole genome shotgun (WGS) entry which is preliminary data.</text>
</comment>
<organism evidence="1 2">
    <name type="scientific">Adonisia turfae CCMR0081</name>
    <dbReference type="NCBI Taxonomy" id="2292702"/>
    <lineage>
        <taxon>Bacteria</taxon>
        <taxon>Bacillati</taxon>
        <taxon>Cyanobacteriota</taxon>
        <taxon>Adonisia</taxon>
        <taxon>Adonisia turfae</taxon>
    </lineage>
</organism>
<gene>
    <name evidence="1" type="ORF">DXZ20_23885</name>
</gene>
<dbReference type="AlphaFoldDB" id="A0A6M0RS33"/>
<evidence type="ECO:0000313" key="2">
    <source>
        <dbReference type="Proteomes" id="UP000481033"/>
    </source>
</evidence>
<keyword evidence="2" id="KW-1185">Reference proteome</keyword>
<sequence>MNNVKESIQSSLSVDGAIGAAIGDWSTGFSLGQVSKDEATFSSMQLEQAIALNSEVIKAKNRAREGLGITSPIEDILISLKNQYHLIRICEALEGVFFYMVMDREKANLGLARIKLRQIEQALQV</sequence>
<proteinExistence type="predicted"/>
<reference evidence="1 2" key="1">
    <citation type="journal article" date="2020" name="Microb. Ecol.">
        <title>Ecogenomics of the Marine Benthic Filamentous Cyanobacterium Adonisia.</title>
        <authorList>
            <person name="Walter J.M."/>
            <person name="Coutinho F.H."/>
            <person name="Leomil L."/>
            <person name="Hargreaves P.I."/>
            <person name="Campeao M.E."/>
            <person name="Vieira V.V."/>
            <person name="Silva B.S."/>
            <person name="Fistarol G.O."/>
            <person name="Salomon P.S."/>
            <person name="Sawabe T."/>
            <person name="Mino S."/>
            <person name="Hosokawa M."/>
            <person name="Miyashita H."/>
            <person name="Maruyama F."/>
            <person name="van Verk M.C."/>
            <person name="Dutilh B.E."/>
            <person name="Thompson C.C."/>
            <person name="Thompson F.L."/>
        </authorList>
    </citation>
    <scope>NUCLEOTIDE SEQUENCE [LARGE SCALE GENOMIC DNA]</scope>
    <source>
        <strain evidence="1 2">CCMR0081</strain>
    </source>
</reference>
<name>A0A6M0RS33_9CYAN</name>
<protein>
    <submittedName>
        <fullName evidence="1">Uncharacterized protein</fullName>
    </submittedName>
</protein>
<dbReference type="RefSeq" id="WP_163701328.1">
    <property type="nucleotide sequence ID" value="NZ_QXHD01000004.1"/>
</dbReference>